<feature type="compositionally biased region" description="Pro residues" evidence="9">
    <location>
        <begin position="101"/>
        <end position="115"/>
    </location>
</feature>
<dbReference type="Gene3D" id="2.60.200.20">
    <property type="match status" value="2"/>
</dbReference>
<dbReference type="RefSeq" id="WP_341264528.1">
    <property type="nucleotide sequence ID" value="NZ_CP136137.1"/>
</dbReference>
<dbReference type="InterPro" id="IPR000253">
    <property type="entry name" value="FHA_dom"/>
</dbReference>
<keyword evidence="7 10" id="KW-1133">Transmembrane helix</keyword>
<evidence type="ECO:0000256" key="3">
    <source>
        <dbReference type="ARBA" id="ARBA00022553"/>
    </source>
</evidence>
<dbReference type="PROSITE" id="PS00211">
    <property type="entry name" value="ABC_TRANSPORTER_1"/>
    <property type="match status" value="1"/>
</dbReference>
<comment type="subcellular location">
    <subcellularLocation>
        <location evidence="1">Membrane</location>
        <topology evidence="1">Multi-pass membrane protein</topology>
    </subcellularLocation>
</comment>
<dbReference type="SUPFAM" id="SSF49879">
    <property type="entry name" value="SMAD/FHA domain"/>
    <property type="match status" value="2"/>
</dbReference>
<dbReference type="Pfam" id="PF00498">
    <property type="entry name" value="FHA"/>
    <property type="match status" value="2"/>
</dbReference>
<dbReference type="Proteomes" id="UP001479933">
    <property type="component" value="Chromosome"/>
</dbReference>
<keyword evidence="2" id="KW-0813">Transport</keyword>
<feature type="transmembrane region" description="Helical" evidence="10">
    <location>
        <begin position="675"/>
        <end position="702"/>
    </location>
</feature>
<keyword evidence="6" id="KW-0067">ATP-binding</keyword>
<feature type="domain" description="ABC transporter" evidence="12">
    <location>
        <begin position="293"/>
        <end position="526"/>
    </location>
</feature>
<dbReference type="InterPro" id="IPR013525">
    <property type="entry name" value="ABC2_TM"/>
</dbReference>
<evidence type="ECO:0000259" key="11">
    <source>
        <dbReference type="PROSITE" id="PS50006"/>
    </source>
</evidence>
<feature type="transmembrane region" description="Helical" evidence="10">
    <location>
        <begin position="634"/>
        <end position="654"/>
    </location>
</feature>
<evidence type="ECO:0000313" key="13">
    <source>
        <dbReference type="EMBL" id="WYY06969.1"/>
    </source>
</evidence>
<evidence type="ECO:0000259" key="12">
    <source>
        <dbReference type="PROSITE" id="PS50893"/>
    </source>
</evidence>
<dbReference type="PANTHER" id="PTHR48041">
    <property type="entry name" value="ABC TRANSPORTER G FAMILY MEMBER 28"/>
    <property type="match status" value="1"/>
</dbReference>
<feature type="compositionally biased region" description="Pro residues" evidence="9">
    <location>
        <begin position="132"/>
        <end position="149"/>
    </location>
</feature>
<dbReference type="SMART" id="SM00240">
    <property type="entry name" value="FHA"/>
    <property type="match status" value="2"/>
</dbReference>
<evidence type="ECO:0000256" key="8">
    <source>
        <dbReference type="ARBA" id="ARBA00023136"/>
    </source>
</evidence>
<name>A0ABZ2U257_9ACTN</name>
<evidence type="ECO:0000256" key="9">
    <source>
        <dbReference type="SAM" id="MobiDB-lite"/>
    </source>
</evidence>
<evidence type="ECO:0000313" key="14">
    <source>
        <dbReference type="Proteomes" id="UP001479933"/>
    </source>
</evidence>
<feature type="domain" description="FHA" evidence="11">
    <location>
        <begin position="26"/>
        <end position="74"/>
    </location>
</feature>
<keyword evidence="5" id="KW-0547">Nucleotide-binding</keyword>
<protein>
    <submittedName>
        <fullName evidence="13">FHA domain-containing protein</fullName>
    </submittedName>
</protein>
<dbReference type="SUPFAM" id="SSF52540">
    <property type="entry name" value="P-loop containing nucleoside triphosphate hydrolases"/>
    <property type="match status" value="1"/>
</dbReference>
<accession>A0ABZ2U257</accession>
<evidence type="ECO:0000256" key="5">
    <source>
        <dbReference type="ARBA" id="ARBA00022741"/>
    </source>
</evidence>
<dbReference type="InterPro" id="IPR008984">
    <property type="entry name" value="SMAD_FHA_dom_sf"/>
</dbReference>
<feature type="transmembrane region" description="Helical" evidence="10">
    <location>
        <begin position="831"/>
        <end position="853"/>
    </location>
</feature>
<dbReference type="PROSITE" id="PS50893">
    <property type="entry name" value="ABC_TRANSPORTER_2"/>
    <property type="match status" value="1"/>
</dbReference>
<keyword evidence="4 10" id="KW-0812">Transmembrane</keyword>
<keyword evidence="8 10" id="KW-0472">Membrane</keyword>
<dbReference type="EMBL" id="CP136137">
    <property type="protein sequence ID" value="WYY06969.1"/>
    <property type="molecule type" value="Genomic_DNA"/>
</dbReference>
<evidence type="ECO:0000256" key="2">
    <source>
        <dbReference type="ARBA" id="ARBA00022448"/>
    </source>
</evidence>
<dbReference type="PROSITE" id="PS50006">
    <property type="entry name" value="FHA_DOMAIN"/>
    <property type="match status" value="2"/>
</dbReference>
<evidence type="ECO:0000256" key="4">
    <source>
        <dbReference type="ARBA" id="ARBA00022692"/>
    </source>
</evidence>
<keyword evidence="14" id="KW-1185">Reference proteome</keyword>
<sequence>MNTTMITPLRVQVARARPHVVRTSPATLGRTPDNDVVVNHPLVSRVHLAFEWAGGWRVVDRGSTNGFFVNGVKQSVVHIDRPVSIRVGDAATGPLIELMPQPAPRPTPPSPPQSPPQSGRTMVAPASRPMPAGRPTPPPGRQTPQPPSTAPVAAQQPPGGYRQAPPRFGALPDAPHLAALHQNASAVYDVPGELRRDKTISLSGVQTIGRTPDNDIVVSDVLASRHHARMTSTSQGLLLEDLGSVNGTFVNGQRVMAHRLSEGDVVTIGNSDFSVDDGVLVRGRPQAQVAGGLQVQGLSLTVDGGKTLVNEVSFAAAPGTLTAIIGPSGAGKSTVSKLVAGLTTPTVGVVTFEDRGVHDEYEALRSRIGMVPQDDVLHHKLTLRQALRYAAELRLPADLSTGDRDSVIDGVLSELQLTEHVDTRVDKLSGGQRKRASVAMELLTGPSLLILDEPTSGLDPALDQQVMKTLRRLADAGRVVLVVTHSVAYLSLCDQVLLLAPGGKTSFCGAPGDVATEMGTTDWAEIFAYVADQPDHAWNHYRQRHPHTATTPRAAPSNTPATSPPKMGLLRQTSTVVRRQFRLVWSDTGYLVVLLLMPVVLGLLTLVIPGDKGFSRAELLPTNNYVPPKDPGEALQILTVLVIGAAFMGTALAVRDLVGERGIFERERAVGLRPGAYLTAKIVVFSLITIVQVGIMFAITYGLRAMPSTDDVVRTGDTAPPIPPAVTLLIAVAALACVSVLVGLAISAAVRSTEQTMPPLVIVVMVQLVLSGGLFAISSPFVEPITWLFPTYWGYTNAAQAVNIPWIADQVPQVKVEEGESMMYPLWDPSLVHAVISYAALAAIALVLTVFIFSRLRLRKR</sequence>
<feature type="region of interest" description="Disordered" evidence="9">
    <location>
        <begin position="544"/>
        <end position="567"/>
    </location>
</feature>
<evidence type="ECO:0000256" key="1">
    <source>
        <dbReference type="ARBA" id="ARBA00004141"/>
    </source>
</evidence>
<keyword evidence="3" id="KW-0597">Phosphoprotein</keyword>
<feature type="transmembrane region" description="Helical" evidence="10">
    <location>
        <begin position="760"/>
        <end position="782"/>
    </location>
</feature>
<evidence type="ECO:0000256" key="7">
    <source>
        <dbReference type="ARBA" id="ARBA00022989"/>
    </source>
</evidence>
<evidence type="ECO:0000256" key="10">
    <source>
        <dbReference type="SAM" id="Phobius"/>
    </source>
</evidence>
<evidence type="ECO:0000256" key="6">
    <source>
        <dbReference type="ARBA" id="ARBA00022840"/>
    </source>
</evidence>
<feature type="region of interest" description="Disordered" evidence="9">
    <location>
        <begin position="96"/>
        <end position="173"/>
    </location>
</feature>
<feature type="compositionally biased region" description="Low complexity" evidence="9">
    <location>
        <begin position="548"/>
        <end position="565"/>
    </location>
</feature>
<gene>
    <name evidence="13" type="ORF">RVF87_18370</name>
</gene>
<dbReference type="PANTHER" id="PTHR48041:SF139">
    <property type="entry name" value="PROTEIN SCARLET"/>
    <property type="match status" value="1"/>
</dbReference>
<feature type="transmembrane region" description="Helical" evidence="10">
    <location>
        <begin position="722"/>
        <end position="748"/>
    </location>
</feature>
<feature type="transmembrane region" description="Helical" evidence="10">
    <location>
        <begin position="588"/>
        <end position="608"/>
    </location>
</feature>
<dbReference type="CDD" id="cd00060">
    <property type="entry name" value="FHA"/>
    <property type="match status" value="2"/>
</dbReference>
<dbReference type="InterPro" id="IPR003593">
    <property type="entry name" value="AAA+_ATPase"/>
</dbReference>
<dbReference type="InterPro" id="IPR027417">
    <property type="entry name" value="P-loop_NTPase"/>
</dbReference>
<organism evidence="13 14">
    <name type="scientific">Gordonia hydrophobica</name>
    <dbReference type="NCBI Taxonomy" id="40516"/>
    <lineage>
        <taxon>Bacteria</taxon>
        <taxon>Bacillati</taxon>
        <taxon>Actinomycetota</taxon>
        <taxon>Actinomycetes</taxon>
        <taxon>Mycobacteriales</taxon>
        <taxon>Gordoniaceae</taxon>
        <taxon>Gordonia</taxon>
    </lineage>
</organism>
<dbReference type="Pfam" id="PF00005">
    <property type="entry name" value="ABC_tran"/>
    <property type="match status" value="1"/>
</dbReference>
<dbReference type="InterPro" id="IPR003439">
    <property type="entry name" value="ABC_transporter-like_ATP-bd"/>
</dbReference>
<reference evidence="13 14" key="1">
    <citation type="journal article" date="2023" name="Virus Evol.">
        <title>Computational host range prediction-The good, the bad, and the ugly.</title>
        <authorList>
            <person name="Howell A.A."/>
            <person name="Versoza C.J."/>
            <person name="Pfeifer S.P."/>
        </authorList>
    </citation>
    <scope>NUCLEOTIDE SEQUENCE [LARGE SCALE GENOMIC DNA]</scope>
    <source>
        <strain evidence="13 14">1610/1b</strain>
    </source>
</reference>
<dbReference type="InterPro" id="IPR017871">
    <property type="entry name" value="ABC_transporter-like_CS"/>
</dbReference>
<proteinExistence type="predicted"/>
<dbReference type="InterPro" id="IPR050352">
    <property type="entry name" value="ABCG_transporters"/>
</dbReference>
<feature type="domain" description="FHA" evidence="11">
    <location>
        <begin position="206"/>
        <end position="255"/>
    </location>
</feature>
<dbReference type="SMART" id="SM00382">
    <property type="entry name" value="AAA"/>
    <property type="match status" value="1"/>
</dbReference>
<dbReference type="Gene3D" id="3.40.50.300">
    <property type="entry name" value="P-loop containing nucleotide triphosphate hydrolases"/>
    <property type="match status" value="1"/>
</dbReference>
<dbReference type="Pfam" id="PF01061">
    <property type="entry name" value="ABC2_membrane"/>
    <property type="match status" value="1"/>
</dbReference>